<dbReference type="AlphaFoldDB" id="A0A7N2LFC0"/>
<dbReference type="InterPro" id="IPR004158">
    <property type="entry name" value="DUF247_pln"/>
</dbReference>
<reference evidence="2" key="2">
    <citation type="submission" date="2021-01" db="UniProtKB">
        <authorList>
            <consortium name="EnsemblPlants"/>
        </authorList>
    </citation>
    <scope>IDENTIFICATION</scope>
</reference>
<dbReference type="PANTHER" id="PTHR31170">
    <property type="entry name" value="BNAC04G53230D PROTEIN"/>
    <property type="match status" value="1"/>
</dbReference>
<evidence type="ECO:0000313" key="2">
    <source>
        <dbReference type="EnsemblPlants" id="QL04p033214:mrna"/>
    </source>
</evidence>
<keyword evidence="1" id="KW-0472">Membrane</keyword>
<dbReference type="Proteomes" id="UP000594261">
    <property type="component" value="Chromosome 4"/>
</dbReference>
<dbReference type="Gramene" id="QL04p033214:mrna">
    <property type="protein sequence ID" value="QL04p033214:mrna"/>
    <property type="gene ID" value="QL04p033214"/>
</dbReference>
<dbReference type="EnsemblPlants" id="QL04p033214:mrna">
    <property type="protein sequence ID" value="QL04p033214:mrna"/>
    <property type="gene ID" value="QL04p033214"/>
</dbReference>
<evidence type="ECO:0000313" key="3">
    <source>
        <dbReference type="Proteomes" id="UP000594261"/>
    </source>
</evidence>
<organism evidence="2 3">
    <name type="scientific">Quercus lobata</name>
    <name type="common">Valley oak</name>
    <dbReference type="NCBI Taxonomy" id="97700"/>
    <lineage>
        <taxon>Eukaryota</taxon>
        <taxon>Viridiplantae</taxon>
        <taxon>Streptophyta</taxon>
        <taxon>Embryophyta</taxon>
        <taxon>Tracheophyta</taxon>
        <taxon>Spermatophyta</taxon>
        <taxon>Magnoliopsida</taxon>
        <taxon>eudicotyledons</taxon>
        <taxon>Gunneridae</taxon>
        <taxon>Pentapetalae</taxon>
        <taxon>rosids</taxon>
        <taxon>fabids</taxon>
        <taxon>Fagales</taxon>
        <taxon>Fagaceae</taxon>
        <taxon>Quercus</taxon>
    </lineage>
</organism>
<accession>A0A7N2LFC0</accession>
<keyword evidence="1" id="KW-1133">Transmembrane helix</keyword>
<dbReference type="InParanoid" id="A0A7N2LFC0"/>
<dbReference type="EMBL" id="LRBV02000004">
    <property type="status" value="NOT_ANNOTATED_CDS"/>
    <property type="molecule type" value="Genomic_DNA"/>
</dbReference>
<feature type="transmembrane region" description="Helical" evidence="1">
    <location>
        <begin position="348"/>
        <end position="369"/>
    </location>
</feature>
<reference evidence="2 3" key="1">
    <citation type="journal article" date="2016" name="G3 (Bethesda)">
        <title>First Draft Assembly and Annotation of the Genome of a California Endemic Oak Quercus lobata Nee (Fagaceae).</title>
        <authorList>
            <person name="Sork V.L."/>
            <person name="Fitz-Gibbon S.T."/>
            <person name="Puiu D."/>
            <person name="Crepeau M."/>
            <person name="Gugger P.F."/>
            <person name="Sherman R."/>
            <person name="Stevens K."/>
            <person name="Langley C.H."/>
            <person name="Pellegrini M."/>
            <person name="Salzberg S.L."/>
        </authorList>
    </citation>
    <scope>NUCLEOTIDE SEQUENCE [LARGE SCALE GENOMIC DNA]</scope>
    <source>
        <strain evidence="2 3">cv. SW786</strain>
    </source>
</reference>
<proteinExistence type="predicted"/>
<evidence type="ECO:0000256" key="1">
    <source>
        <dbReference type="SAM" id="Phobius"/>
    </source>
</evidence>
<keyword evidence="1" id="KW-0812">Transmembrane</keyword>
<dbReference type="PANTHER" id="PTHR31170:SF9">
    <property type="entry name" value="PROTEIN, PUTATIVE (DUF247)-RELATED"/>
    <property type="match status" value="1"/>
</dbReference>
<sequence length="376" mass="44490">MEQLKLRYFKEALYRTKKDQKDLAKYIVENEIQDLCLFNCKKARRNREEDNQESENPEEADHVQKKEKPWLSYNILQDLLLLENQVPFFVLKELYNSAYQDLLNVQENEDKSFHKFVVDYFKHFCEDTGLNCSFDDYQKILEGKQVRHLTDFLRYFLLPQKWKFGKGIERLPCATKLAEAGVEFRKVKNRCLLDIGFQKNWLLEKCPCLNLSWILSCFPCLKCLQNMQPVLELQSFIVGDATECVIRNVTAFEQCHYPQEAIICNYIVLLDHLIDTAEDVDLLVEKKILVNWLGNNEAVATLINKLCHQIVEGNRSCYYELSEQIRGHYSNCWSKLMASFTNLYFRDFWRGTTTVIAIVVLFFTFWNFVTPSIIHR</sequence>
<name>A0A7N2LFC0_QUELO</name>
<dbReference type="Pfam" id="PF03140">
    <property type="entry name" value="DUF247"/>
    <property type="match status" value="1"/>
</dbReference>
<keyword evidence="3" id="KW-1185">Reference proteome</keyword>
<protein>
    <submittedName>
        <fullName evidence="2">Uncharacterized protein</fullName>
    </submittedName>
</protein>